<evidence type="ECO:0000256" key="1">
    <source>
        <dbReference type="SAM" id="MobiDB-lite"/>
    </source>
</evidence>
<dbReference type="Proteomes" id="UP000234331">
    <property type="component" value="Unassembled WGS sequence"/>
</dbReference>
<feature type="compositionally biased region" description="Polar residues" evidence="1">
    <location>
        <begin position="13"/>
        <end position="25"/>
    </location>
</feature>
<name>A0A2I2KJ92_9ACTN</name>
<feature type="region of interest" description="Disordered" evidence="1">
    <location>
        <begin position="69"/>
        <end position="116"/>
    </location>
</feature>
<gene>
    <name evidence="2" type="ORF">FRACA_110038</name>
</gene>
<dbReference type="EMBL" id="FZMO01000013">
    <property type="protein sequence ID" value="SNQ45724.1"/>
    <property type="molecule type" value="Genomic_DNA"/>
</dbReference>
<reference evidence="2 3" key="1">
    <citation type="submission" date="2017-06" db="EMBL/GenBank/DDBJ databases">
        <authorList>
            <person name="Kim H.J."/>
            <person name="Triplett B.A."/>
        </authorList>
    </citation>
    <scope>NUCLEOTIDE SEQUENCE [LARGE SCALE GENOMIC DNA]</scope>
    <source>
        <strain evidence="2">FRACA_ARgP5</strain>
    </source>
</reference>
<keyword evidence="3" id="KW-1185">Reference proteome</keyword>
<accession>A0A2I2KJ92</accession>
<dbReference type="AlphaFoldDB" id="A0A2I2KJ92"/>
<protein>
    <submittedName>
        <fullName evidence="2">Uncharacterized protein</fullName>
    </submittedName>
</protein>
<organism evidence="2 3">
    <name type="scientific">Frankia canadensis</name>
    <dbReference type="NCBI Taxonomy" id="1836972"/>
    <lineage>
        <taxon>Bacteria</taxon>
        <taxon>Bacillati</taxon>
        <taxon>Actinomycetota</taxon>
        <taxon>Actinomycetes</taxon>
        <taxon>Frankiales</taxon>
        <taxon>Frankiaceae</taxon>
        <taxon>Frankia</taxon>
    </lineage>
</organism>
<sequence length="116" mass="11676">MIRYDTRAPAGSVSRSGTPSPTSVISDTCRAWVDATTTALAAGAGGDPAGDVSVTMPIVAAVCFPTVNTQAPTPAAVRGRQSCRHSKRRPAPSPSPAAGMSRQDAAMPGRPGTGTI</sequence>
<evidence type="ECO:0000313" key="2">
    <source>
        <dbReference type="EMBL" id="SNQ45724.1"/>
    </source>
</evidence>
<feature type="region of interest" description="Disordered" evidence="1">
    <location>
        <begin position="1"/>
        <end position="25"/>
    </location>
</feature>
<proteinExistence type="predicted"/>
<feature type="compositionally biased region" description="Basic residues" evidence="1">
    <location>
        <begin position="81"/>
        <end position="90"/>
    </location>
</feature>
<evidence type="ECO:0000313" key="3">
    <source>
        <dbReference type="Proteomes" id="UP000234331"/>
    </source>
</evidence>